<evidence type="ECO:0000259" key="1">
    <source>
        <dbReference type="Pfam" id="PF03358"/>
    </source>
</evidence>
<reference evidence="2" key="1">
    <citation type="submission" date="2023-03" db="EMBL/GenBank/DDBJ databases">
        <title>Massive genome expansion in bonnet fungi (Mycena s.s.) driven by repeated elements and novel gene families across ecological guilds.</title>
        <authorList>
            <consortium name="Lawrence Berkeley National Laboratory"/>
            <person name="Harder C.B."/>
            <person name="Miyauchi S."/>
            <person name="Viragh M."/>
            <person name="Kuo A."/>
            <person name="Thoen E."/>
            <person name="Andreopoulos B."/>
            <person name="Lu D."/>
            <person name="Skrede I."/>
            <person name="Drula E."/>
            <person name="Henrissat B."/>
            <person name="Morin E."/>
            <person name="Kohler A."/>
            <person name="Barry K."/>
            <person name="LaButti K."/>
            <person name="Morin E."/>
            <person name="Salamov A."/>
            <person name="Lipzen A."/>
            <person name="Mereny Z."/>
            <person name="Hegedus B."/>
            <person name="Baldrian P."/>
            <person name="Stursova M."/>
            <person name="Weitz H."/>
            <person name="Taylor A."/>
            <person name="Grigoriev I.V."/>
            <person name="Nagy L.G."/>
            <person name="Martin F."/>
            <person name="Kauserud H."/>
        </authorList>
    </citation>
    <scope>NUCLEOTIDE SEQUENCE</scope>
    <source>
        <strain evidence="2">CBHHK173m</strain>
    </source>
</reference>
<dbReference type="Proteomes" id="UP001222325">
    <property type="component" value="Unassembled WGS sequence"/>
</dbReference>
<keyword evidence="3" id="KW-1185">Reference proteome</keyword>
<dbReference type="Pfam" id="PF03358">
    <property type="entry name" value="FMN_red"/>
    <property type="match status" value="1"/>
</dbReference>
<sequence length="201" mass="21597">MSASKRVAFIIASTRAPRAGPSIAKVVTGIITPLLPSNITLTVVDLMDHPLPLYTAEPIIPAGLVRPVKDGSYTDAATNAWSALVRGFDAFIFLTPQHNWGYPASLKLALDALFHEWSGKAALIVSYGSRGGGKSAGQLRQVFAGLHMCVCERGVELPFEQGHDVCGGEIGQATNDRWRAENKKAEMVQAWDELVSLVNAI</sequence>
<protein>
    <submittedName>
        <fullName evidence="2">NADPH-dependent FMN reductase-domain-containing protein</fullName>
    </submittedName>
</protein>
<dbReference type="EMBL" id="JARJCN010000155">
    <property type="protein sequence ID" value="KAJ7067676.1"/>
    <property type="molecule type" value="Genomic_DNA"/>
</dbReference>
<dbReference type="InterPro" id="IPR050712">
    <property type="entry name" value="NAD(P)H-dep_reductase"/>
</dbReference>
<dbReference type="InterPro" id="IPR029039">
    <property type="entry name" value="Flavoprotein-like_sf"/>
</dbReference>
<dbReference type="SUPFAM" id="SSF52218">
    <property type="entry name" value="Flavoproteins"/>
    <property type="match status" value="1"/>
</dbReference>
<dbReference type="PANTHER" id="PTHR30543">
    <property type="entry name" value="CHROMATE REDUCTASE"/>
    <property type="match status" value="1"/>
</dbReference>
<dbReference type="PANTHER" id="PTHR30543:SF21">
    <property type="entry name" value="NAD(P)H-DEPENDENT FMN REDUCTASE LOT6"/>
    <property type="match status" value="1"/>
</dbReference>
<evidence type="ECO:0000313" key="3">
    <source>
        <dbReference type="Proteomes" id="UP001222325"/>
    </source>
</evidence>
<gene>
    <name evidence="2" type="ORF">B0H15DRAFT_872042</name>
</gene>
<organism evidence="2 3">
    <name type="scientific">Mycena belliarum</name>
    <dbReference type="NCBI Taxonomy" id="1033014"/>
    <lineage>
        <taxon>Eukaryota</taxon>
        <taxon>Fungi</taxon>
        <taxon>Dikarya</taxon>
        <taxon>Basidiomycota</taxon>
        <taxon>Agaricomycotina</taxon>
        <taxon>Agaricomycetes</taxon>
        <taxon>Agaricomycetidae</taxon>
        <taxon>Agaricales</taxon>
        <taxon>Marasmiineae</taxon>
        <taxon>Mycenaceae</taxon>
        <taxon>Mycena</taxon>
    </lineage>
</organism>
<name>A0AAD6XFV3_9AGAR</name>
<dbReference type="GO" id="GO:0010181">
    <property type="term" value="F:FMN binding"/>
    <property type="evidence" value="ECO:0007669"/>
    <property type="project" value="TreeGrafter"/>
</dbReference>
<feature type="domain" description="NADPH-dependent FMN reductase-like" evidence="1">
    <location>
        <begin position="6"/>
        <end position="153"/>
    </location>
</feature>
<dbReference type="GO" id="GO:0016491">
    <property type="term" value="F:oxidoreductase activity"/>
    <property type="evidence" value="ECO:0007669"/>
    <property type="project" value="InterPro"/>
</dbReference>
<accession>A0AAD6XFV3</accession>
<comment type="caution">
    <text evidence="2">The sequence shown here is derived from an EMBL/GenBank/DDBJ whole genome shotgun (WGS) entry which is preliminary data.</text>
</comment>
<dbReference type="Gene3D" id="3.40.50.360">
    <property type="match status" value="1"/>
</dbReference>
<dbReference type="AlphaFoldDB" id="A0AAD6XFV3"/>
<evidence type="ECO:0000313" key="2">
    <source>
        <dbReference type="EMBL" id="KAJ7067676.1"/>
    </source>
</evidence>
<dbReference type="GO" id="GO:0005829">
    <property type="term" value="C:cytosol"/>
    <property type="evidence" value="ECO:0007669"/>
    <property type="project" value="TreeGrafter"/>
</dbReference>
<dbReference type="InterPro" id="IPR005025">
    <property type="entry name" value="FMN_Rdtase-like_dom"/>
</dbReference>
<proteinExistence type="predicted"/>